<proteinExistence type="predicted"/>
<reference evidence="1 2" key="1">
    <citation type="journal article" date="2019" name="Nat. Microbiol.">
        <title>Mediterranean grassland soil C-N compound turnover is dependent on rainfall and depth, and is mediated by genomically divergent microorganisms.</title>
        <authorList>
            <person name="Diamond S."/>
            <person name="Andeer P.F."/>
            <person name="Li Z."/>
            <person name="Crits-Christoph A."/>
            <person name="Burstein D."/>
            <person name="Anantharaman K."/>
            <person name="Lane K.R."/>
            <person name="Thomas B.C."/>
            <person name="Pan C."/>
            <person name="Northen T.R."/>
            <person name="Banfield J.F."/>
        </authorList>
    </citation>
    <scope>NUCLEOTIDE SEQUENCE [LARGE SCALE GENOMIC DNA]</scope>
    <source>
        <strain evidence="1">WS_6</strain>
    </source>
</reference>
<dbReference type="Proteomes" id="UP000316852">
    <property type="component" value="Unassembled WGS sequence"/>
</dbReference>
<evidence type="ECO:0000313" key="1">
    <source>
        <dbReference type="EMBL" id="TMQ57057.1"/>
    </source>
</evidence>
<dbReference type="AlphaFoldDB" id="A0A538T087"/>
<evidence type="ECO:0000313" key="2">
    <source>
        <dbReference type="Proteomes" id="UP000316852"/>
    </source>
</evidence>
<accession>A0A538T087</accession>
<sequence>MPRGGKKVSIGGELVSARRSLRALEQTPKRLAAQVRNIGRNNSATPKGKPCRKLKLLPARLKALRLHGKYLGYLRHLKPKQKAKVRRLREEKGVMAAIKQARKLAGR</sequence>
<dbReference type="EMBL" id="VBOW01000070">
    <property type="protein sequence ID" value="TMQ57057.1"/>
    <property type="molecule type" value="Genomic_DNA"/>
</dbReference>
<gene>
    <name evidence="1" type="ORF">E6K76_11520</name>
</gene>
<organism evidence="1 2">
    <name type="scientific">Eiseniibacteriota bacterium</name>
    <dbReference type="NCBI Taxonomy" id="2212470"/>
    <lineage>
        <taxon>Bacteria</taxon>
        <taxon>Candidatus Eiseniibacteriota</taxon>
    </lineage>
</organism>
<name>A0A538T087_UNCEI</name>
<protein>
    <submittedName>
        <fullName evidence="1">Uncharacterized protein</fullName>
    </submittedName>
</protein>
<comment type="caution">
    <text evidence="1">The sequence shown here is derived from an EMBL/GenBank/DDBJ whole genome shotgun (WGS) entry which is preliminary data.</text>
</comment>